<evidence type="ECO:0000256" key="4">
    <source>
        <dbReference type="ARBA" id="ARBA00035259"/>
    </source>
</evidence>
<dbReference type="Proteomes" id="UP000027182">
    <property type="component" value="Chromosome"/>
</dbReference>
<dbReference type="SUPFAM" id="SSF54211">
    <property type="entry name" value="Ribosomal protein S5 domain 2-like"/>
    <property type="match status" value="1"/>
</dbReference>
<dbReference type="Gene3D" id="3.30.230.10">
    <property type="match status" value="1"/>
</dbReference>
<dbReference type="HAMAP" id="MF_00532_B">
    <property type="entry name" value="Ribosomal_uS9_B"/>
    <property type="match status" value="1"/>
</dbReference>
<reference evidence="8 9" key="1">
    <citation type="submission" date="2013-04" db="EMBL/GenBank/DDBJ databases">
        <authorList>
            <person name="Lin L."/>
            <person name="Zeng Z."/>
            <person name="Xie J."/>
            <person name="Luo L."/>
            <person name="Yang Z."/>
            <person name="Liang W."/>
            <person name="Lin H."/>
            <person name="Dong C."/>
            <person name="Sun Y."/>
        </authorList>
    </citation>
    <scope>NUCLEOTIDE SEQUENCE [LARGE SCALE GENOMIC DNA]</scope>
    <source>
        <strain evidence="8 9">CQ-W70</strain>
    </source>
</reference>
<dbReference type="InterPro" id="IPR023035">
    <property type="entry name" value="Ribosomal_uS9_bac/plastid"/>
</dbReference>
<feature type="region of interest" description="Disordered" evidence="7">
    <location>
        <begin position="112"/>
        <end position="135"/>
    </location>
</feature>
<organism evidence="8 9">
    <name type="scientific">Mycoplasmopsis bovis CQ-W70</name>
    <dbReference type="NCBI Taxonomy" id="1316930"/>
    <lineage>
        <taxon>Bacteria</taxon>
        <taxon>Bacillati</taxon>
        <taxon>Mycoplasmatota</taxon>
        <taxon>Mycoplasmoidales</taxon>
        <taxon>Metamycoplasmataceae</taxon>
        <taxon>Mycoplasmopsis</taxon>
    </lineage>
</organism>
<dbReference type="PATRIC" id="fig|1316930.3.peg.504"/>
<dbReference type="NCBIfam" id="NF001099">
    <property type="entry name" value="PRK00132.1"/>
    <property type="match status" value="1"/>
</dbReference>
<sequence>MAKSNSSMIEYRGLGRRKSSTARVILRPGSGKFTINNREAKNYLLSDLHIQDAEQPLVLTETKGQFDILVNVRGGGLKGQAGAIRLGIARALLLASDTYRAKLKPAGMLTRDARSVERKKPGLNKARRARQFSKR</sequence>
<proteinExistence type="inferred from homology"/>
<dbReference type="GeneID" id="31507716"/>
<dbReference type="GO" id="GO:0003735">
    <property type="term" value="F:structural constituent of ribosome"/>
    <property type="evidence" value="ECO:0007669"/>
    <property type="project" value="InterPro"/>
</dbReference>
<evidence type="ECO:0000256" key="6">
    <source>
        <dbReference type="RuleBase" id="RU003815"/>
    </source>
</evidence>
<gene>
    <name evidence="5 8" type="primary">rpsI</name>
    <name evidence="8" type="ORF">K668_02460</name>
</gene>
<protein>
    <recommendedName>
        <fullName evidence="4 5">Small ribosomal subunit protein uS9</fullName>
    </recommendedName>
</protein>
<evidence type="ECO:0000256" key="2">
    <source>
        <dbReference type="ARBA" id="ARBA00022980"/>
    </source>
</evidence>
<dbReference type="AlphaFoldDB" id="A0A059Y3X7"/>
<feature type="compositionally biased region" description="Basic residues" evidence="7">
    <location>
        <begin position="121"/>
        <end position="135"/>
    </location>
</feature>
<dbReference type="RefSeq" id="WP_013456078.1">
    <property type="nucleotide sequence ID" value="NZ_CP005933.1"/>
</dbReference>
<dbReference type="GO" id="GO:0003723">
    <property type="term" value="F:RNA binding"/>
    <property type="evidence" value="ECO:0007669"/>
    <property type="project" value="TreeGrafter"/>
</dbReference>
<dbReference type="GO" id="GO:0006412">
    <property type="term" value="P:translation"/>
    <property type="evidence" value="ECO:0007669"/>
    <property type="project" value="UniProtKB-UniRule"/>
</dbReference>
<dbReference type="PANTHER" id="PTHR21569">
    <property type="entry name" value="RIBOSOMAL PROTEIN S9"/>
    <property type="match status" value="1"/>
</dbReference>
<evidence type="ECO:0000256" key="7">
    <source>
        <dbReference type="SAM" id="MobiDB-lite"/>
    </source>
</evidence>
<dbReference type="PROSITE" id="PS00360">
    <property type="entry name" value="RIBOSOMAL_S9"/>
    <property type="match status" value="1"/>
</dbReference>
<dbReference type="InterPro" id="IPR000754">
    <property type="entry name" value="Ribosomal_uS9"/>
</dbReference>
<dbReference type="EMBL" id="CP005933">
    <property type="protein sequence ID" value="AIA34070.1"/>
    <property type="molecule type" value="Genomic_DNA"/>
</dbReference>
<dbReference type="GO" id="GO:0022627">
    <property type="term" value="C:cytosolic small ribosomal subunit"/>
    <property type="evidence" value="ECO:0007669"/>
    <property type="project" value="TreeGrafter"/>
</dbReference>
<evidence type="ECO:0000313" key="9">
    <source>
        <dbReference type="Proteomes" id="UP000027182"/>
    </source>
</evidence>
<keyword evidence="2 5" id="KW-0689">Ribosomal protein</keyword>
<accession>A0A059Y3X7</accession>
<name>A0A059Y3X7_MYCBV</name>
<evidence type="ECO:0000313" key="8">
    <source>
        <dbReference type="EMBL" id="AIA34070.1"/>
    </source>
</evidence>
<dbReference type="InterPro" id="IPR014721">
    <property type="entry name" value="Ribsml_uS5_D2-typ_fold_subgr"/>
</dbReference>
<dbReference type="HOGENOM" id="CLU_046483_2_1_14"/>
<evidence type="ECO:0000256" key="5">
    <source>
        <dbReference type="HAMAP-Rule" id="MF_00532"/>
    </source>
</evidence>
<dbReference type="PANTHER" id="PTHR21569:SF1">
    <property type="entry name" value="SMALL RIBOSOMAL SUBUNIT PROTEIN US9M"/>
    <property type="match status" value="1"/>
</dbReference>
<keyword evidence="3 5" id="KW-0687">Ribonucleoprotein</keyword>
<dbReference type="KEGG" id="mbq:K668_02460"/>
<dbReference type="InterPro" id="IPR020574">
    <property type="entry name" value="Ribosomal_uS9_CS"/>
</dbReference>
<dbReference type="FunFam" id="3.30.230.10:FF:000001">
    <property type="entry name" value="30S ribosomal protein S9"/>
    <property type="match status" value="1"/>
</dbReference>
<evidence type="ECO:0000256" key="1">
    <source>
        <dbReference type="ARBA" id="ARBA00005251"/>
    </source>
</evidence>
<evidence type="ECO:0000256" key="3">
    <source>
        <dbReference type="ARBA" id="ARBA00023274"/>
    </source>
</evidence>
<dbReference type="InterPro" id="IPR020568">
    <property type="entry name" value="Ribosomal_Su5_D2-typ_SF"/>
</dbReference>
<comment type="similarity">
    <text evidence="1 5 6">Belongs to the universal ribosomal protein uS9 family.</text>
</comment>
<dbReference type="Pfam" id="PF00380">
    <property type="entry name" value="Ribosomal_S9"/>
    <property type="match status" value="1"/>
</dbReference>